<feature type="compositionally biased region" description="Low complexity" evidence="1">
    <location>
        <begin position="306"/>
        <end position="321"/>
    </location>
</feature>
<evidence type="ECO:0000313" key="3">
    <source>
        <dbReference type="Proteomes" id="UP000015100"/>
    </source>
</evidence>
<gene>
    <name evidence="2" type="ORF">H072_4335</name>
</gene>
<protein>
    <submittedName>
        <fullName evidence="2">Uncharacterized protein</fullName>
    </submittedName>
</protein>
<sequence length="349" mass="39000">MFLGHIYRNIQLANNEIQENVQKNVQQGMQEAQRNVQYGIQETQRNVQNALRNIPQMSSMGMNWGPGCPSSSSPASSSARPSVPDFPKDDEILVDLVTQSINNTFNLKKLVTVKCISGSIKARIVPSPTPTTELVRTLHTHSTTGSQQITVETSLGPFLMDSIHSTNTGSMKMTYPEDWCGTIEITLSHGSYDVRSSLGDTAVVRDVVDPNTRERNILVLKGNPRQGEEFSTMKVKSKTGSIAIRFEKMPPLRDLTEYEIQREEEEARRNERNNQGSSDGRPNKEEKERQGAPVIRPATTDIVDNPPSVQPELQPQQPSQQRTTVESDLPPSYEQSEEENVRIQLAGRD</sequence>
<accession>S8AKW9</accession>
<dbReference type="AlphaFoldDB" id="S8AKW9"/>
<feature type="compositionally biased region" description="Basic and acidic residues" evidence="1">
    <location>
        <begin position="281"/>
        <end position="290"/>
    </location>
</feature>
<reference evidence="3" key="2">
    <citation type="submission" date="2013-04" db="EMBL/GenBank/DDBJ databases">
        <title>Genomic mechanisms accounting for the adaptation to parasitism in nematode-trapping fungi.</title>
        <authorList>
            <person name="Ahren D.G."/>
        </authorList>
    </citation>
    <scope>NUCLEOTIDE SEQUENCE [LARGE SCALE GENOMIC DNA]</scope>
    <source>
        <strain evidence="3">CBS 200.50</strain>
    </source>
</reference>
<dbReference type="OrthoDB" id="3539644at2759"/>
<evidence type="ECO:0000256" key="1">
    <source>
        <dbReference type="SAM" id="MobiDB-lite"/>
    </source>
</evidence>
<reference evidence="2 3" key="1">
    <citation type="journal article" date="2013" name="PLoS Genet.">
        <title>Genomic mechanisms accounting for the adaptation to parasitism in nematode-trapping fungi.</title>
        <authorList>
            <person name="Meerupati T."/>
            <person name="Andersson K.M."/>
            <person name="Friman E."/>
            <person name="Kumar D."/>
            <person name="Tunlid A."/>
            <person name="Ahren D."/>
        </authorList>
    </citation>
    <scope>NUCLEOTIDE SEQUENCE [LARGE SCALE GENOMIC DNA]</scope>
    <source>
        <strain evidence="2 3">CBS 200.50</strain>
    </source>
</reference>
<feature type="compositionally biased region" description="Basic and acidic residues" evidence="1">
    <location>
        <begin position="263"/>
        <end position="272"/>
    </location>
</feature>
<dbReference type="HOGENOM" id="CLU_709736_0_0_1"/>
<dbReference type="EMBL" id="AQGS01000206">
    <property type="protein sequence ID" value="EPS41736.1"/>
    <property type="molecule type" value="Genomic_DNA"/>
</dbReference>
<feature type="compositionally biased region" description="Low complexity" evidence="1">
    <location>
        <begin position="69"/>
        <end position="82"/>
    </location>
</feature>
<organism evidence="2 3">
    <name type="scientific">Dactylellina haptotyla (strain CBS 200.50)</name>
    <name type="common">Nematode-trapping fungus</name>
    <name type="synonym">Monacrosporium haptotylum</name>
    <dbReference type="NCBI Taxonomy" id="1284197"/>
    <lineage>
        <taxon>Eukaryota</taxon>
        <taxon>Fungi</taxon>
        <taxon>Dikarya</taxon>
        <taxon>Ascomycota</taxon>
        <taxon>Pezizomycotina</taxon>
        <taxon>Orbiliomycetes</taxon>
        <taxon>Orbiliales</taxon>
        <taxon>Orbiliaceae</taxon>
        <taxon>Dactylellina</taxon>
    </lineage>
</organism>
<dbReference type="Proteomes" id="UP000015100">
    <property type="component" value="Unassembled WGS sequence"/>
</dbReference>
<proteinExistence type="predicted"/>
<feature type="region of interest" description="Disordered" evidence="1">
    <location>
        <begin position="62"/>
        <end position="84"/>
    </location>
</feature>
<feature type="region of interest" description="Disordered" evidence="1">
    <location>
        <begin position="263"/>
        <end position="349"/>
    </location>
</feature>
<dbReference type="OMA" id="DWCGTIE"/>
<keyword evidence="3" id="KW-1185">Reference proteome</keyword>
<comment type="caution">
    <text evidence="2">The sequence shown here is derived from an EMBL/GenBank/DDBJ whole genome shotgun (WGS) entry which is preliminary data.</text>
</comment>
<evidence type="ECO:0000313" key="2">
    <source>
        <dbReference type="EMBL" id="EPS41736.1"/>
    </source>
</evidence>
<name>S8AKW9_DACHA</name>